<comment type="caution">
    <text evidence="1">The sequence shown here is derived from an EMBL/GenBank/DDBJ whole genome shotgun (WGS) entry which is preliminary data.</text>
</comment>
<organism evidence="1 2">
    <name type="scientific">Spirosoma flavum</name>
    <dbReference type="NCBI Taxonomy" id="2048557"/>
    <lineage>
        <taxon>Bacteria</taxon>
        <taxon>Pseudomonadati</taxon>
        <taxon>Bacteroidota</taxon>
        <taxon>Cytophagia</taxon>
        <taxon>Cytophagales</taxon>
        <taxon>Cytophagaceae</taxon>
        <taxon>Spirosoma</taxon>
    </lineage>
</organism>
<dbReference type="Proteomes" id="UP001597512">
    <property type="component" value="Unassembled WGS sequence"/>
</dbReference>
<proteinExistence type="predicted"/>
<reference evidence="2" key="1">
    <citation type="journal article" date="2019" name="Int. J. Syst. Evol. Microbiol.">
        <title>The Global Catalogue of Microorganisms (GCM) 10K type strain sequencing project: providing services to taxonomists for standard genome sequencing and annotation.</title>
        <authorList>
            <consortium name="The Broad Institute Genomics Platform"/>
            <consortium name="The Broad Institute Genome Sequencing Center for Infectious Disease"/>
            <person name="Wu L."/>
            <person name="Ma J."/>
        </authorList>
    </citation>
    <scope>NUCLEOTIDE SEQUENCE [LARGE SCALE GENOMIC DNA]</scope>
    <source>
        <strain evidence="2">KCTC 52490</strain>
    </source>
</reference>
<evidence type="ECO:0000313" key="1">
    <source>
        <dbReference type="EMBL" id="MFD2937687.1"/>
    </source>
</evidence>
<accession>A0ABW6ASU2</accession>
<evidence type="ECO:0000313" key="2">
    <source>
        <dbReference type="Proteomes" id="UP001597512"/>
    </source>
</evidence>
<keyword evidence="2" id="KW-1185">Reference proteome</keyword>
<protein>
    <recommendedName>
        <fullName evidence="3">Serine hydrolase</fullName>
    </recommendedName>
</protein>
<name>A0ABW6ASU2_9BACT</name>
<dbReference type="EMBL" id="JBHUOM010000042">
    <property type="protein sequence ID" value="MFD2937687.1"/>
    <property type="molecule type" value="Genomic_DNA"/>
</dbReference>
<dbReference type="RefSeq" id="WP_381508000.1">
    <property type="nucleotide sequence ID" value="NZ_JBHUOM010000042.1"/>
</dbReference>
<gene>
    <name evidence="1" type="ORF">ACFS25_28215</name>
</gene>
<sequence length="63" mass="7015">MINLSQLWFVLFLLPVAGYAQSQTKIQSQQKLLQQLDTYLQTQIDTAKQSPVPGIAIAIVKGK</sequence>
<evidence type="ECO:0008006" key="3">
    <source>
        <dbReference type="Google" id="ProtNLM"/>
    </source>
</evidence>